<reference evidence="5" key="2">
    <citation type="submission" date="2025-08" db="UniProtKB">
        <authorList>
            <consortium name="Ensembl"/>
        </authorList>
    </citation>
    <scope>IDENTIFICATION</scope>
</reference>
<dbReference type="InterPro" id="IPR010997">
    <property type="entry name" value="HRDC-like_sf"/>
</dbReference>
<dbReference type="STRING" id="51511.ENSCSAVP00000017212"/>
<evidence type="ECO:0000313" key="6">
    <source>
        <dbReference type="Proteomes" id="UP000007875"/>
    </source>
</evidence>
<dbReference type="AlphaFoldDB" id="H2ZHZ6"/>
<dbReference type="PROSITE" id="PS50967">
    <property type="entry name" value="HRDC"/>
    <property type="match status" value="1"/>
</dbReference>
<dbReference type="GO" id="GO:0003676">
    <property type="term" value="F:nucleic acid binding"/>
    <property type="evidence" value="ECO:0007669"/>
    <property type="project" value="InterPro"/>
</dbReference>
<protein>
    <recommendedName>
        <fullName evidence="2">DNA 3'-5' helicase</fullName>
        <ecNumber evidence="2">5.6.2.4</ecNumber>
    </recommendedName>
</protein>
<dbReference type="GO" id="GO:0006260">
    <property type="term" value="P:DNA replication"/>
    <property type="evidence" value="ECO:0007669"/>
    <property type="project" value="InterPro"/>
</dbReference>
<dbReference type="GO" id="GO:0000166">
    <property type="term" value="F:nucleotide binding"/>
    <property type="evidence" value="ECO:0007669"/>
    <property type="project" value="InterPro"/>
</dbReference>
<sequence length="580" mass="64252">MEQYLTTLSCRRKAVLSHFDKHAESSISFTEKCCDNCRARAAQAKGMGVSVDHTTLQQQEYDFAPEAQQLFEAVQITGEKFGLGMPVAFISGSKGKKMFDRFTHHPKFGSGSNHTQKWWRALGKALLTESYLKEKQMKKGSFGATVEISSKGTEWLGKRQFSPNLKLMLVPSIDLTNQEMRTSTNPTQLSVSGADSNKTILPQVPATGSLSKELVVKLTLGPYLPTNPTSNVVKKAHEVDKHSGPLYRLLLALRNEIAQDMDIPPHLVANNKDLLELSKARPSSNTNLLRVDGMSVVKVKRIGLQVLAVVESYCSENNASMDNFEEDEDFLPASQVERKRNNIEVPSKPLAETVRITYNLFHERCLTLEEISKERGLQLSTLGTHLADAFTAGYPVSFRHLGITQDMLKLVEETIRKAPINSDVSRLVPIKDRLGSAVDWGQLKIIRAYLTKLFGLIATTAPPANPSTPVQSAKTKGFHAPVRSNHTPTPSSSSSHQPGLMPNVSKRDYSRPFLKSQDQLVSINSPVTSVNVIRESPSTSNYFSGNKASPKKRKLPAWGHKSSSTAKKKFTFKKKSKSFL</sequence>
<dbReference type="SUPFAM" id="SSF46785">
    <property type="entry name" value="Winged helix' DNA-binding domain"/>
    <property type="match status" value="1"/>
</dbReference>
<dbReference type="SMART" id="SM00956">
    <property type="entry name" value="RQC"/>
    <property type="match status" value="1"/>
</dbReference>
<dbReference type="Ensembl" id="ENSCSAVT00000017400.1">
    <property type="protein sequence ID" value="ENSCSAVP00000017212.1"/>
    <property type="gene ID" value="ENSCSAVG00000010124.1"/>
</dbReference>
<feature type="compositionally biased region" description="Basic residues" evidence="3">
    <location>
        <begin position="566"/>
        <end position="580"/>
    </location>
</feature>
<dbReference type="EC" id="5.6.2.4" evidence="2"/>
<feature type="region of interest" description="Disordered" evidence="3">
    <location>
        <begin position="464"/>
        <end position="507"/>
    </location>
</feature>
<accession>H2ZHZ6</accession>
<dbReference type="SMART" id="SM00341">
    <property type="entry name" value="HRDC"/>
    <property type="match status" value="1"/>
</dbReference>
<feature type="region of interest" description="Disordered" evidence="3">
    <location>
        <begin position="536"/>
        <end position="580"/>
    </location>
</feature>
<dbReference type="InterPro" id="IPR044876">
    <property type="entry name" value="HRDC_dom_sf"/>
</dbReference>
<organism evidence="5 6">
    <name type="scientific">Ciona savignyi</name>
    <name type="common">Pacific transparent sea squirt</name>
    <dbReference type="NCBI Taxonomy" id="51511"/>
    <lineage>
        <taxon>Eukaryota</taxon>
        <taxon>Metazoa</taxon>
        <taxon>Chordata</taxon>
        <taxon>Tunicata</taxon>
        <taxon>Ascidiacea</taxon>
        <taxon>Phlebobranchia</taxon>
        <taxon>Cionidae</taxon>
        <taxon>Ciona</taxon>
    </lineage>
</organism>
<dbReference type="eggNOG" id="KOG0351">
    <property type="taxonomic scope" value="Eukaryota"/>
</dbReference>
<dbReference type="Proteomes" id="UP000007875">
    <property type="component" value="Unassembled WGS sequence"/>
</dbReference>
<dbReference type="GeneTree" id="ENSGT00940000159168"/>
<dbReference type="HOGENOM" id="CLU_470051_0_0_1"/>
<reference evidence="6" key="1">
    <citation type="submission" date="2003-08" db="EMBL/GenBank/DDBJ databases">
        <authorList>
            <person name="Birren B."/>
            <person name="Nusbaum C."/>
            <person name="Abebe A."/>
            <person name="Abouelleil A."/>
            <person name="Adekoya E."/>
            <person name="Ait-zahra M."/>
            <person name="Allen N."/>
            <person name="Allen T."/>
            <person name="An P."/>
            <person name="Anderson M."/>
            <person name="Anderson S."/>
            <person name="Arachchi H."/>
            <person name="Armbruster J."/>
            <person name="Bachantsang P."/>
            <person name="Baldwin J."/>
            <person name="Barry A."/>
            <person name="Bayul T."/>
            <person name="Blitshsteyn B."/>
            <person name="Bloom T."/>
            <person name="Blye J."/>
            <person name="Boguslavskiy L."/>
            <person name="Borowsky M."/>
            <person name="Boukhgalter B."/>
            <person name="Brunache A."/>
            <person name="Butler J."/>
            <person name="Calixte N."/>
            <person name="Calvo S."/>
            <person name="Camarata J."/>
            <person name="Campo K."/>
            <person name="Chang J."/>
            <person name="Cheshatsang Y."/>
            <person name="Citroen M."/>
            <person name="Collymore A."/>
            <person name="Considine T."/>
            <person name="Cook A."/>
            <person name="Cooke P."/>
            <person name="Corum B."/>
            <person name="Cuomo C."/>
            <person name="David R."/>
            <person name="Dawoe T."/>
            <person name="Degray S."/>
            <person name="Dodge S."/>
            <person name="Dooley K."/>
            <person name="Dorje P."/>
            <person name="Dorjee K."/>
            <person name="Dorris L."/>
            <person name="Duffey N."/>
            <person name="Dupes A."/>
            <person name="Elkins T."/>
            <person name="Engels R."/>
            <person name="Erickson J."/>
            <person name="Farina A."/>
            <person name="Faro S."/>
            <person name="Ferreira P."/>
            <person name="Fischer H."/>
            <person name="Fitzgerald M."/>
            <person name="Foley K."/>
            <person name="Gage D."/>
            <person name="Galagan J."/>
            <person name="Gearin G."/>
            <person name="Gnerre S."/>
            <person name="Gnirke A."/>
            <person name="Goyette A."/>
            <person name="Graham J."/>
            <person name="Grandbois E."/>
            <person name="Gyaltsen K."/>
            <person name="Hafez N."/>
            <person name="Hagopian D."/>
            <person name="Hagos B."/>
            <person name="Hall J."/>
            <person name="Hatcher B."/>
            <person name="Heller A."/>
            <person name="Higgins H."/>
            <person name="Honan T."/>
            <person name="Horn A."/>
            <person name="Houde N."/>
            <person name="Hughes L."/>
            <person name="Hulme W."/>
            <person name="Husby E."/>
            <person name="Iliev I."/>
            <person name="Jaffe D."/>
            <person name="Jones C."/>
            <person name="Kamal M."/>
            <person name="Kamat A."/>
            <person name="Kamvysselis M."/>
            <person name="Karlsson E."/>
            <person name="Kells C."/>
            <person name="Kieu A."/>
            <person name="Kisner P."/>
            <person name="Kodira C."/>
            <person name="Kulbokas E."/>
            <person name="Labutti K."/>
            <person name="Lama D."/>
            <person name="Landers T."/>
            <person name="Leger J."/>
            <person name="Levine S."/>
            <person name="Lewis D."/>
            <person name="Lewis T."/>
            <person name="Lindblad-toh K."/>
            <person name="Liu X."/>
            <person name="Lokyitsang T."/>
            <person name="Lokyitsang Y."/>
            <person name="Lucien O."/>
            <person name="Lui A."/>
            <person name="Ma L.J."/>
            <person name="Mabbitt R."/>
            <person name="Macdonald J."/>
            <person name="Maclean C."/>
            <person name="Major J."/>
            <person name="Manning J."/>
            <person name="Marabella R."/>
            <person name="Maru K."/>
            <person name="Matthews C."/>
            <person name="Mauceli E."/>
            <person name="Mccarthy M."/>
            <person name="Mcdonough S."/>
            <person name="Mcghee T."/>
            <person name="Meldrim J."/>
            <person name="Meneus L."/>
            <person name="Mesirov J."/>
            <person name="Mihalev A."/>
            <person name="Mihova T."/>
            <person name="Mikkelsen T."/>
            <person name="Mlenga V."/>
            <person name="Moru K."/>
            <person name="Mozes J."/>
            <person name="Mulrain L."/>
            <person name="Munson G."/>
            <person name="Naylor J."/>
            <person name="Newes C."/>
            <person name="Nguyen C."/>
            <person name="Nguyen N."/>
            <person name="Nguyen T."/>
            <person name="Nicol R."/>
            <person name="Nielsen C."/>
            <person name="Nizzari M."/>
            <person name="Norbu C."/>
            <person name="Norbu N."/>
            <person name="O'donnell P."/>
            <person name="Okoawo O."/>
            <person name="O'leary S."/>
            <person name="Omotosho B."/>
            <person name="O'neill K."/>
            <person name="Osman S."/>
            <person name="Parker S."/>
            <person name="Perrin D."/>
            <person name="Phunkhang P."/>
            <person name="Piqani B."/>
            <person name="Purcell S."/>
            <person name="Rachupka T."/>
            <person name="Ramasamy U."/>
            <person name="Rameau R."/>
            <person name="Ray V."/>
            <person name="Raymond C."/>
            <person name="Retta R."/>
            <person name="Richardson S."/>
            <person name="Rise C."/>
            <person name="Rodriguez J."/>
            <person name="Rogers J."/>
            <person name="Rogov P."/>
            <person name="Rutman M."/>
            <person name="Schupbach R."/>
            <person name="Seaman C."/>
            <person name="Settipalli S."/>
            <person name="Sharpe T."/>
            <person name="Sheridan J."/>
            <person name="Sherpa N."/>
            <person name="Shi J."/>
            <person name="Smirnov S."/>
            <person name="Smith C."/>
            <person name="Sougnez C."/>
            <person name="Spencer B."/>
            <person name="Stalker J."/>
            <person name="Stange-thomann N."/>
            <person name="Stavropoulos S."/>
            <person name="Stetson K."/>
            <person name="Stone C."/>
            <person name="Stone S."/>
            <person name="Stubbs M."/>
            <person name="Talamas J."/>
            <person name="Tchuinga P."/>
            <person name="Tenzing P."/>
            <person name="Tesfaye S."/>
            <person name="Theodore J."/>
            <person name="Thoulutsang Y."/>
            <person name="Topham K."/>
            <person name="Towey S."/>
            <person name="Tsamla T."/>
            <person name="Tsomo N."/>
            <person name="Vallee D."/>
            <person name="Vassiliev H."/>
            <person name="Venkataraman V."/>
            <person name="Vinson J."/>
            <person name="Vo A."/>
            <person name="Wade C."/>
            <person name="Wang S."/>
            <person name="Wangchuk T."/>
            <person name="Wangdi T."/>
            <person name="Whittaker C."/>
            <person name="Wilkinson J."/>
            <person name="Wu Y."/>
            <person name="Wyman D."/>
            <person name="Yadav S."/>
            <person name="Yang S."/>
            <person name="Yang X."/>
            <person name="Yeager S."/>
            <person name="Yee E."/>
            <person name="Young G."/>
            <person name="Zainoun J."/>
            <person name="Zembeck L."/>
            <person name="Zimmer A."/>
            <person name="Zody M."/>
            <person name="Lander E."/>
        </authorList>
    </citation>
    <scope>NUCLEOTIDE SEQUENCE [LARGE SCALE GENOMIC DNA]</scope>
</reference>
<dbReference type="InterPro" id="IPR036390">
    <property type="entry name" value="WH_DNA-bd_sf"/>
</dbReference>
<dbReference type="InterPro" id="IPR018982">
    <property type="entry name" value="RQC_domain"/>
</dbReference>
<name>H2ZHZ6_CIOSA</name>
<dbReference type="GO" id="GO:0043138">
    <property type="term" value="F:3'-5' DNA helicase activity"/>
    <property type="evidence" value="ECO:0007669"/>
    <property type="project" value="UniProtKB-EC"/>
</dbReference>
<feature type="compositionally biased region" description="Polar residues" evidence="3">
    <location>
        <begin position="536"/>
        <end position="547"/>
    </location>
</feature>
<dbReference type="InterPro" id="IPR029491">
    <property type="entry name" value="Helicase_HTH"/>
</dbReference>
<reference evidence="5" key="3">
    <citation type="submission" date="2025-09" db="UniProtKB">
        <authorList>
            <consortium name="Ensembl"/>
        </authorList>
    </citation>
    <scope>IDENTIFICATION</scope>
</reference>
<dbReference type="FunFam" id="1.10.10.10:FF:000513">
    <property type="entry name" value="ATP-dependent DNA helicase"/>
    <property type="match status" value="1"/>
</dbReference>
<evidence type="ECO:0000259" key="4">
    <source>
        <dbReference type="PROSITE" id="PS50967"/>
    </source>
</evidence>
<dbReference type="Pfam" id="PF09382">
    <property type="entry name" value="RQC"/>
    <property type="match status" value="1"/>
</dbReference>
<dbReference type="Pfam" id="PF16124">
    <property type="entry name" value="RecQ_Zn_bind"/>
    <property type="match status" value="1"/>
</dbReference>
<dbReference type="GO" id="GO:0006281">
    <property type="term" value="P:DNA repair"/>
    <property type="evidence" value="ECO:0007669"/>
    <property type="project" value="InterPro"/>
</dbReference>
<comment type="catalytic activity">
    <reaction evidence="1">
        <text>Couples ATP hydrolysis with the unwinding of duplex DNA by translocating in the 3'-5' direction.</text>
        <dbReference type="EC" id="5.6.2.4"/>
    </reaction>
</comment>
<proteinExistence type="predicted"/>
<dbReference type="Pfam" id="PF14493">
    <property type="entry name" value="HTH_40"/>
    <property type="match status" value="1"/>
</dbReference>
<dbReference type="SUPFAM" id="SSF47819">
    <property type="entry name" value="HRDC-like"/>
    <property type="match status" value="1"/>
</dbReference>
<feature type="domain" description="HRDC" evidence="4">
    <location>
        <begin position="240"/>
        <end position="320"/>
    </location>
</feature>
<dbReference type="InterPro" id="IPR036388">
    <property type="entry name" value="WH-like_DNA-bd_sf"/>
</dbReference>
<dbReference type="Gene3D" id="1.10.150.80">
    <property type="entry name" value="HRDC domain"/>
    <property type="match status" value="1"/>
</dbReference>
<dbReference type="InterPro" id="IPR002121">
    <property type="entry name" value="HRDC_dom"/>
</dbReference>
<dbReference type="Pfam" id="PF00570">
    <property type="entry name" value="HRDC"/>
    <property type="match status" value="1"/>
</dbReference>
<keyword evidence="6" id="KW-1185">Reference proteome</keyword>
<evidence type="ECO:0000256" key="3">
    <source>
        <dbReference type="SAM" id="MobiDB-lite"/>
    </source>
</evidence>
<evidence type="ECO:0000256" key="2">
    <source>
        <dbReference type="ARBA" id="ARBA00034808"/>
    </source>
</evidence>
<dbReference type="Gene3D" id="1.10.10.10">
    <property type="entry name" value="Winged helix-like DNA-binding domain superfamily/Winged helix DNA-binding domain"/>
    <property type="match status" value="1"/>
</dbReference>
<evidence type="ECO:0000313" key="5">
    <source>
        <dbReference type="Ensembl" id="ENSCSAVP00000017212.1"/>
    </source>
</evidence>
<dbReference type="InterPro" id="IPR032284">
    <property type="entry name" value="RecQ_Zn-bd"/>
</dbReference>
<feature type="compositionally biased region" description="Low complexity" evidence="3">
    <location>
        <begin position="486"/>
        <end position="496"/>
    </location>
</feature>
<dbReference type="InParanoid" id="H2ZHZ6"/>
<evidence type="ECO:0000256" key="1">
    <source>
        <dbReference type="ARBA" id="ARBA00034617"/>
    </source>
</evidence>